<dbReference type="PROSITE" id="PS50181">
    <property type="entry name" value="FBOX"/>
    <property type="match status" value="1"/>
</dbReference>
<dbReference type="InterPro" id="IPR001810">
    <property type="entry name" value="F-box_dom"/>
</dbReference>
<dbReference type="AlphaFoldDB" id="A0A3P7J9X2"/>
<evidence type="ECO:0000259" key="1">
    <source>
        <dbReference type="PROSITE" id="PS50181"/>
    </source>
</evidence>
<keyword evidence="3" id="KW-1185">Reference proteome</keyword>
<dbReference type="EMBL" id="UYYB01117008">
    <property type="protein sequence ID" value="VDM82310.1"/>
    <property type="molecule type" value="Genomic_DNA"/>
</dbReference>
<protein>
    <recommendedName>
        <fullName evidence="1">F-box domain-containing protein</fullName>
    </recommendedName>
</protein>
<evidence type="ECO:0000313" key="2">
    <source>
        <dbReference type="EMBL" id="VDM82310.1"/>
    </source>
</evidence>
<gene>
    <name evidence="2" type="ORF">SVUK_LOCUS17308</name>
</gene>
<organism evidence="2 3">
    <name type="scientific">Strongylus vulgaris</name>
    <name type="common">Blood worm</name>
    <dbReference type="NCBI Taxonomy" id="40348"/>
    <lineage>
        <taxon>Eukaryota</taxon>
        <taxon>Metazoa</taxon>
        <taxon>Ecdysozoa</taxon>
        <taxon>Nematoda</taxon>
        <taxon>Chromadorea</taxon>
        <taxon>Rhabditida</taxon>
        <taxon>Rhabditina</taxon>
        <taxon>Rhabditomorpha</taxon>
        <taxon>Strongyloidea</taxon>
        <taxon>Strongylidae</taxon>
        <taxon>Strongylus</taxon>
    </lineage>
</organism>
<evidence type="ECO:0000313" key="3">
    <source>
        <dbReference type="Proteomes" id="UP000270094"/>
    </source>
</evidence>
<accession>A0A3P7J9X2</accession>
<sequence>MLNDLPSHILLRIYQLLEPKELKLLRAVQRRDYNFITKYRKCLRRTSVMIRLRAEEHGLVIDVYKAQFSLDKPRRFAILSSELDELWRFKELAVKGLILESAADGEIPLLFQAASLLPLDTECSLTFKSLCFSDSNISELLRLLGQIQSIPLLKLHIIPEDISALGISYAVVA</sequence>
<reference evidence="2 3" key="1">
    <citation type="submission" date="2018-11" db="EMBL/GenBank/DDBJ databases">
        <authorList>
            <consortium name="Pathogen Informatics"/>
        </authorList>
    </citation>
    <scope>NUCLEOTIDE SEQUENCE [LARGE SCALE GENOMIC DNA]</scope>
</reference>
<feature type="domain" description="F-box" evidence="1">
    <location>
        <begin position="1"/>
        <end position="46"/>
    </location>
</feature>
<dbReference type="Proteomes" id="UP000270094">
    <property type="component" value="Unassembled WGS sequence"/>
</dbReference>
<proteinExistence type="predicted"/>
<dbReference type="OrthoDB" id="5808995at2759"/>
<name>A0A3P7J9X2_STRVU</name>